<dbReference type="NCBIfam" id="TIGR02284">
    <property type="entry name" value="PA2169 family four-helix-bundle protein"/>
    <property type="match status" value="1"/>
</dbReference>
<dbReference type="AlphaFoldDB" id="A0A857JNM5"/>
<evidence type="ECO:0000313" key="3">
    <source>
        <dbReference type="Proteomes" id="UP000464524"/>
    </source>
</evidence>
<dbReference type="Proteomes" id="UP000464524">
    <property type="component" value="Chromosome"/>
</dbReference>
<name>A0A857JNM5_9ALTE</name>
<dbReference type="Gene3D" id="1.20.1260.10">
    <property type="match status" value="1"/>
</dbReference>
<sequence length="147" mass="16458">MSNPNHVEKVSSIIKVLNGGIEFYSDAIKKVESQSVKTVFQQMINDKQTAITTLQPFAVAEQGDYEDDNAMAVDIRSMYTKVISSLTSNSDHTFVSQLEEVEDKILAELREALKEDQPAACTMALNKVLTDMKRNHDQMRSLQKSTA</sequence>
<keyword evidence="3" id="KW-1185">Reference proteome</keyword>
<feature type="domain" description="DUF2383" evidence="1">
    <location>
        <begin position="7"/>
        <end position="115"/>
    </location>
</feature>
<evidence type="ECO:0000259" key="1">
    <source>
        <dbReference type="Pfam" id="PF09537"/>
    </source>
</evidence>
<dbReference type="InterPro" id="IPR011971">
    <property type="entry name" value="CHP02284"/>
</dbReference>
<dbReference type="EMBL" id="CP047656">
    <property type="protein sequence ID" value="QHJ12174.1"/>
    <property type="molecule type" value="Genomic_DNA"/>
</dbReference>
<organism evidence="2 3">
    <name type="scientific">Paraglaciecola mesophila</name>
    <dbReference type="NCBI Taxonomy" id="197222"/>
    <lineage>
        <taxon>Bacteria</taxon>
        <taxon>Pseudomonadati</taxon>
        <taxon>Pseudomonadota</taxon>
        <taxon>Gammaproteobacteria</taxon>
        <taxon>Alteromonadales</taxon>
        <taxon>Alteromonadaceae</taxon>
        <taxon>Paraglaciecola</taxon>
    </lineage>
</organism>
<dbReference type="RefSeq" id="WP_160180093.1">
    <property type="nucleotide sequence ID" value="NZ_CP047656.1"/>
</dbReference>
<protein>
    <recommendedName>
        <fullName evidence="1">DUF2383 domain-containing protein</fullName>
    </recommendedName>
</protein>
<dbReference type="InterPro" id="IPR019052">
    <property type="entry name" value="DUF2383"/>
</dbReference>
<evidence type="ECO:0000313" key="2">
    <source>
        <dbReference type="EMBL" id="QHJ12174.1"/>
    </source>
</evidence>
<dbReference type="OrthoDB" id="6105385at2"/>
<dbReference type="KEGG" id="pmes:FX988_02425"/>
<gene>
    <name evidence="2" type="ORF">FX988_02425</name>
</gene>
<dbReference type="Pfam" id="PF09537">
    <property type="entry name" value="DUF2383"/>
    <property type="match status" value="1"/>
</dbReference>
<reference evidence="2 3" key="1">
    <citation type="submission" date="2019-12" db="EMBL/GenBank/DDBJ databases">
        <title>Genome sequencing and assembly of endphytes of Porphyra tenera.</title>
        <authorList>
            <person name="Park J.M."/>
            <person name="Shin R."/>
            <person name="Jo S.H."/>
        </authorList>
    </citation>
    <scope>NUCLEOTIDE SEQUENCE [LARGE SCALE GENOMIC DNA]</scope>
    <source>
        <strain evidence="2 3">GPM4</strain>
    </source>
</reference>
<dbReference type="InterPro" id="IPR012347">
    <property type="entry name" value="Ferritin-like"/>
</dbReference>
<proteinExistence type="predicted"/>
<accession>A0A857JNM5</accession>